<keyword evidence="15" id="KW-0444">Lipid biosynthesis</keyword>
<dbReference type="GO" id="GO:0005524">
    <property type="term" value="F:ATP binding"/>
    <property type="evidence" value="ECO:0007669"/>
    <property type="project" value="UniProtKB-UniRule"/>
</dbReference>
<evidence type="ECO:0000259" key="17">
    <source>
        <dbReference type="PROSITE" id="PS50979"/>
    </source>
</evidence>
<comment type="catalytic activity">
    <reaction evidence="13 15">
        <text>N(6)-biotinyl-L-lysyl-[protein] + hydrogencarbonate + ATP = N(6)-carboxybiotinyl-L-lysyl-[protein] + ADP + phosphate + H(+)</text>
        <dbReference type="Rhea" id="RHEA:13501"/>
        <dbReference type="Rhea" id="RHEA-COMP:10505"/>
        <dbReference type="Rhea" id="RHEA-COMP:10506"/>
        <dbReference type="ChEBI" id="CHEBI:15378"/>
        <dbReference type="ChEBI" id="CHEBI:17544"/>
        <dbReference type="ChEBI" id="CHEBI:30616"/>
        <dbReference type="ChEBI" id="CHEBI:43474"/>
        <dbReference type="ChEBI" id="CHEBI:83144"/>
        <dbReference type="ChEBI" id="CHEBI:83145"/>
        <dbReference type="ChEBI" id="CHEBI:456216"/>
        <dbReference type="EC" id="6.3.4.14"/>
    </reaction>
</comment>
<feature type="domain" description="Biotin carboxylation" evidence="17">
    <location>
        <begin position="4"/>
        <end position="449"/>
    </location>
</feature>
<dbReference type="InterPro" id="IPR005479">
    <property type="entry name" value="CPAse_ATP-bd"/>
</dbReference>
<evidence type="ECO:0000313" key="18">
    <source>
        <dbReference type="EMBL" id="AZQ56346.1"/>
    </source>
</evidence>
<dbReference type="SMART" id="SM00878">
    <property type="entry name" value="Biotin_carb_C"/>
    <property type="match status" value="1"/>
</dbReference>
<keyword evidence="11 15" id="KW-0092">Biotin</keyword>
<dbReference type="GO" id="GO:0006633">
    <property type="term" value="P:fatty acid biosynthetic process"/>
    <property type="evidence" value="ECO:0007669"/>
    <property type="project" value="UniProtKB-KW"/>
</dbReference>
<evidence type="ECO:0000256" key="6">
    <source>
        <dbReference type="ARBA" id="ARBA00022598"/>
    </source>
</evidence>
<dbReference type="Proteomes" id="UP000277191">
    <property type="component" value="Chromosome 3"/>
</dbReference>
<dbReference type="FunFam" id="3.30.1490.20:FF:000018">
    <property type="entry name" value="Biotin carboxylase"/>
    <property type="match status" value="1"/>
</dbReference>
<evidence type="ECO:0000256" key="7">
    <source>
        <dbReference type="ARBA" id="ARBA00022723"/>
    </source>
</evidence>
<gene>
    <name evidence="18" type="primary">accC</name>
    <name evidence="18" type="ORF">D5R55_36910</name>
</gene>
<keyword evidence="15" id="KW-0276">Fatty acid metabolism</keyword>
<dbReference type="EMBL" id="CP034547">
    <property type="protein sequence ID" value="AZQ56346.1"/>
    <property type="molecule type" value="Genomic_DNA"/>
</dbReference>
<evidence type="ECO:0000256" key="4">
    <source>
        <dbReference type="ARBA" id="ARBA00013263"/>
    </source>
</evidence>
<dbReference type="InterPro" id="IPR011761">
    <property type="entry name" value="ATP-grasp"/>
</dbReference>
<dbReference type="InterPro" id="IPR011054">
    <property type="entry name" value="Rudment_hybrid_motif"/>
</dbReference>
<keyword evidence="8 14" id="KW-0547">Nucleotide-binding</keyword>
<dbReference type="Gene3D" id="3.30.470.20">
    <property type="entry name" value="ATP-grasp fold, B domain"/>
    <property type="match status" value="1"/>
</dbReference>
<evidence type="ECO:0000313" key="19">
    <source>
        <dbReference type="Proteomes" id="UP000277191"/>
    </source>
</evidence>
<protein>
    <recommendedName>
        <fullName evidence="5 15">Biotin carboxylase</fullName>
        <ecNumber evidence="4 15">6.3.4.14</ecNumber>
    </recommendedName>
    <alternativeName>
        <fullName evidence="12 15">Acetyl-coenzyme A carboxylase biotin carboxylase subunit A</fullName>
    </alternativeName>
</protein>
<dbReference type="InterPro" id="IPR051602">
    <property type="entry name" value="ACC_Biotin_Carboxylase"/>
</dbReference>
<dbReference type="InterPro" id="IPR005482">
    <property type="entry name" value="Biotin_COase_C"/>
</dbReference>
<dbReference type="GO" id="GO:0004075">
    <property type="term" value="F:biotin carboxylase activity"/>
    <property type="evidence" value="ECO:0007669"/>
    <property type="project" value="UniProtKB-EC"/>
</dbReference>
<dbReference type="InterPro" id="IPR016185">
    <property type="entry name" value="PreATP-grasp_dom_sf"/>
</dbReference>
<keyword evidence="15" id="KW-0443">Lipid metabolism</keyword>
<evidence type="ECO:0000256" key="11">
    <source>
        <dbReference type="ARBA" id="ARBA00023267"/>
    </source>
</evidence>
<organism evidence="18 19">
    <name type="scientific">Burkholderia cenocepacia</name>
    <dbReference type="NCBI Taxonomy" id="95486"/>
    <lineage>
        <taxon>Bacteria</taxon>
        <taxon>Pseudomonadati</taxon>
        <taxon>Pseudomonadota</taxon>
        <taxon>Betaproteobacteria</taxon>
        <taxon>Burkholderiales</taxon>
        <taxon>Burkholderiaceae</taxon>
        <taxon>Burkholderia</taxon>
        <taxon>Burkholderia cepacia complex</taxon>
    </lineage>
</organism>
<dbReference type="PROSITE" id="PS50975">
    <property type="entry name" value="ATP_GRASP"/>
    <property type="match status" value="1"/>
</dbReference>
<keyword evidence="6 15" id="KW-0436">Ligase</keyword>
<dbReference type="InterPro" id="IPR011764">
    <property type="entry name" value="Biotin_carboxylation_dom"/>
</dbReference>
<evidence type="ECO:0000256" key="13">
    <source>
        <dbReference type="ARBA" id="ARBA00048600"/>
    </source>
</evidence>
<dbReference type="UniPathway" id="UPA00655">
    <property type="reaction ID" value="UER00711"/>
</dbReference>
<dbReference type="SUPFAM" id="SSF51246">
    <property type="entry name" value="Rudiment single hybrid motif"/>
    <property type="match status" value="1"/>
</dbReference>
<evidence type="ECO:0000256" key="8">
    <source>
        <dbReference type="ARBA" id="ARBA00022741"/>
    </source>
</evidence>
<dbReference type="PROSITE" id="PS00867">
    <property type="entry name" value="CPSASE_2"/>
    <property type="match status" value="1"/>
</dbReference>
<keyword evidence="7" id="KW-0479">Metal-binding</keyword>
<evidence type="ECO:0000256" key="12">
    <source>
        <dbReference type="ARBA" id="ARBA00033786"/>
    </source>
</evidence>
<evidence type="ECO:0000256" key="15">
    <source>
        <dbReference type="RuleBase" id="RU365063"/>
    </source>
</evidence>
<sequence length="459" mass="50000">MSSKIKRLLIANRGEIAVRVIRACRELGIETVQVFSEADRDSLAVRMADRAVCIGGPKPQESYLNPQRILAAASALDVDAIHPGYGFLSENADFADLVEAEGFIFVGPTGASIRAMGDKAMARKLAEEAGVPTTPGSKGIVTDAAEAATIAEKIGYPVLLKASAGGGGRGMRVVNDASMIEKAFLEASREATVAFGNGAMYLEKFLTDIRHIEIQVLGDGQNVLHLGERDCSTQRRNQKLVEESPSPVLSAALRAKIGDAAVSLCKHVQYRSAGTIECILDPASQRFYFMEMNTRIQVEHPVTEMVSGIDLVKAQIRIASGERIEHLQAEVRLTGHAIECRINAEDPAQDFQPKPGKIQRYAPPGGIGVRMDSHLFSGYVVPPYYDSLLGKVICWGETRAEAIARMQRALHELEIDGVQTTREFHLQLIGSADFAEAKIHTRYIQDTYLKELAKAKEAN</sequence>
<dbReference type="PANTHER" id="PTHR48095">
    <property type="entry name" value="PYRUVATE CARBOXYLASE SUBUNIT A"/>
    <property type="match status" value="1"/>
</dbReference>
<dbReference type="InterPro" id="IPR005481">
    <property type="entry name" value="BC-like_N"/>
</dbReference>
<dbReference type="Pfam" id="PF02785">
    <property type="entry name" value="Biotin_carb_C"/>
    <property type="match status" value="1"/>
</dbReference>
<reference evidence="18 19" key="1">
    <citation type="submission" date="2018-12" db="EMBL/GenBank/DDBJ databases">
        <title>Cadmium resistance mechanism in endophytic bacteria Burkholderia cenocepacia YG-3.</title>
        <authorList>
            <person name="Zhang X."/>
            <person name="Wang X."/>
            <person name="Zhu Y."/>
        </authorList>
    </citation>
    <scope>NUCLEOTIDE SEQUENCE [LARGE SCALE GENOMIC DNA]</scope>
    <source>
        <strain evidence="18 19">YG-3</strain>
    </source>
</reference>
<dbReference type="PROSITE" id="PS50979">
    <property type="entry name" value="BC"/>
    <property type="match status" value="1"/>
</dbReference>
<dbReference type="NCBIfam" id="NF006367">
    <property type="entry name" value="PRK08591.1"/>
    <property type="match status" value="1"/>
</dbReference>
<evidence type="ECO:0000259" key="16">
    <source>
        <dbReference type="PROSITE" id="PS50975"/>
    </source>
</evidence>
<evidence type="ECO:0000256" key="1">
    <source>
        <dbReference type="ARBA" id="ARBA00003761"/>
    </source>
</evidence>
<dbReference type="GO" id="GO:2001295">
    <property type="term" value="P:malonyl-CoA biosynthetic process"/>
    <property type="evidence" value="ECO:0007669"/>
    <property type="project" value="UniProtKB-UniPathway"/>
</dbReference>
<keyword evidence="9 14" id="KW-0067">ATP-binding</keyword>
<evidence type="ECO:0000256" key="10">
    <source>
        <dbReference type="ARBA" id="ARBA00022842"/>
    </source>
</evidence>
<evidence type="ECO:0000256" key="5">
    <source>
        <dbReference type="ARBA" id="ARBA00017242"/>
    </source>
</evidence>
<dbReference type="EC" id="6.3.4.14" evidence="4 15"/>
<feature type="domain" description="ATP-grasp" evidence="16">
    <location>
        <begin position="123"/>
        <end position="320"/>
    </location>
</feature>
<dbReference type="RefSeq" id="WP_126369807.1">
    <property type="nucleotide sequence ID" value="NZ_CP034547.1"/>
</dbReference>
<keyword evidence="15" id="KW-0275">Fatty acid biosynthesis</keyword>
<evidence type="ECO:0000256" key="3">
    <source>
        <dbReference type="ARBA" id="ARBA00011750"/>
    </source>
</evidence>
<dbReference type="FunFam" id="3.40.50.20:FF:000010">
    <property type="entry name" value="Propionyl-CoA carboxylase subunit alpha"/>
    <property type="match status" value="1"/>
</dbReference>
<dbReference type="PANTHER" id="PTHR48095:SF2">
    <property type="entry name" value="BIOTIN CARBOXYLASE, CHLOROPLASTIC"/>
    <property type="match status" value="1"/>
</dbReference>
<dbReference type="Pfam" id="PF00289">
    <property type="entry name" value="Biotin_carb_N"/>
    <property type="match status" value="1"/>
</dbReference>
<evidence type="ECO:0000256" key="9">
    <source>
        <dbReference type="ARBA" id="ARBA00022840"/>
    </source>
</evidence>
<dbReference type="SUPFAM" id="SSF52440">
    <property type="entry name" value="PreATP-grasp domain"/>
    <property type="match status" value="1"/>
</dbReference>
<comment type="pathway">
    <text evidence="2 15">Lipid metabolism; malonyl-CoA biosynthesis; malonyl-CoA from acetyl-CoA: step 1/1.</text>
</comment>
<evidence type="ECO:0000256" key="14">
    <source>
        <dbReference type="PROSITE-ProRule" id="PRU00409"/>
    </source>
</evidence>
<dbReference type="GO" id="GO:0046872">
    <property type="term" value="F:metal ion binding"/>
    <property type="evidence" value="ECO:0007669"/>
    <property type="project" value="UniProtKB-KW"/>
</dbReference>
<comment type="subunit">
    <text evidence="3 15">Acetyl-CoA carboxylase is a heterohexamer of biotin carboxyl carrier protein, biotin carboxylase and the two subunits of carboxyl transferase in a 2:2 complex.</text>
</comment>
<comment type="function">
    <text evidence="1 15">This protein is a component of the acetyl coenzyme A carboxylase complex; first, biotin carboxylase catalyzes the carboxylation of the carrier protein and then the transcarboxylase transfers the carboxyl group to form malonyl-CoA.</text>
</comment>
<keyword evidence="10" id="KW-0460">Magnesium</keyword>
<proteinExistence type="predicted"/>
<name>A0A3S9NKY3_9BURK</name>
<dbReference type="Pfam" id="PF02786">
    <property type="entry name" value="CPSase_L_D2"/>
    <property type="match status" value="1"/>
</dbReference>
<dbReference type="AlphaFoldDB" id="A0A3S9NKY3"/>
<dbReference type="PROSITE" id="PS00866">
    <property type="entry name" value="CPSASE_1"/>
    <property type="match status" value="1"/>
</dbReference>
<dbReference type="SUPFAM" id="SSF56059">
    <property type="entry name" value="Glutathione synthetase ATP-binding domain-like"/>
    <property type="match status" value="1"/>
</dbReference>
<dbReference type="InterPro" id="IPR004549">
    <property type="entry name" value="Acetyl_CoA_COase_biotin_COase"/>
</dbReference>
<evidence type="ECO:0000256" key="2">
    <source>
        <dbReference type="ARBA" id="ARBA00004956"/>
    </source>
</evidence>
<dbReference type="NCBIfam" id="TIGR00514">
    <property type="entry name" value="accC"/>
    <property type="match status" value="1"/>
</dbReference>
<accession>A0A3S9NKY3</accession>